<dbReference type="GO" id="GO:0016887">
    <property type="term" value="F:ATP hydrolysis activity"/>
    <property type="evidence" value="ECO:0007669"/>
    <property type="project" value="InterPro"/>
</dbReference>
<keyword evidence="9" id="KW-1185">Reference proteome</keyword>
<dbReference type="PANTHER" id="PTHR42788:SF17">
    <property type="entry name" value="ALIPHATIC SULFONATES IMPORT ATP-BINDING PROTEIN SSUB"/>
    <property type="match status" value="1"/>
</dbReference>
<dbReference type="Pfam" id="PF00005">
    <property type="entry name" value="ABC_tran"/>
    <property type="match status" value="1"/>
</dbReference>
<dbReference type="PANTHER" id="PTHR42788">
    <property type="entry name" value="TAURINE IMPORT ATP-BINDING PROTEIN-RELATED"/>
    <property type="match status" value="1"/>
</dbReference>
<keyword evidence="1" id="KW-0813">Transport</keyword>
<dbReference type="GO" id="GO:0005524">
    <property type="term" value="F:ATP binding"/>
    <property type="evidence" value="ECO:0007669"/>
    <property type="project" value="UniProtKB-KW"/>
</dbReference>
<keyword evidence="5" id="KW-1278">Translocase</keyword>
<reference evidence="8 9" key="1">
    <citation type="journal article" date="2011" name="Stand. Genomic Sci.">
        <title>Complete genome sequence of Thermomonospora curvata type strain (B9).</title>
        <authorList>
            <person name="Chertkov O."/>
            <person name="Sikorski J."/>
            <person name="Nolan M."/>
            <person name="Lapidus A."/>
            <person name="Lucas S."/>
            <person name="Del Rio T.G."/>
            <person name="Tice H."/>
            <person name="Cheng J.F."/>
            <person name="Goodwin L."/>
            <person name="Pitluck S."/>
            <person name="Liolios K."/>
            <person name="Ivanova N."/>
            <person name="Mavromatis K."/>
            <person name="Mikhailova N."/>
            <person name="Ovchinnikova G."/>
            <person name="Pati A."/>
            <person name="Chen A."/>
            <person name="Palaniappan K."/>
            <person name="Djao O.D."/>
            <person name="Land M."/>
            <person name="Hauser L."/>
            <person name="Chang Y.J."/>
            <person name="Jeffries C.D."/>
            <person name="Brettin T."/>
            <person name="Han C."/>
            <person name="Detter J.C."/>
            <person name="Rohde M."/>
            <person name="Goker M."/>
            <person name="Woyke T."/>
            <person name="Bristow J."/>
            <person name="Eisen J.A."/>
            <person name="Markowitz V."/>
            <person name="Hugenholtz P."/>
            <person name="Klenk H.P."/>
            <person name="Kyrpides N.C."/>
        </authorList>
    </citation>
    <scope>NUCLEOTIDE SEQUENCE [LARGE SCALE GENOMIC DNA]</scope>
    <source>
        <strain evidence="9">ATCC 19995 / DSM 43183 / JCM 3096 / KCTC 9072 / NBRC 15933 / NCIMB 10081 / Henssen B9</strain>
    </source>
</reference>
<dbReference type="Proteomes" id="UP000001918">
    <property type="component" value="Chromosome"/>
</dbReference>
<dbReference type="KEGG" id="tcu:Tcur_1375"/>
<dbReference type="PROSITE" id="PS50893">
    <property type="entry name" value="ABC_TRANSPORTER_2"/>
    <property type="match status" value="1"/>
</dbReference>
<evidence type="ECO:0000259" key="7">
    <source>
        <dbReference type="PROSITE" id="PS50893"/>
    </source>
</evidence>
<keyword evidence="6" id="KW-0472">Membrane</keyword>
<dbReference type="Gene3D" id="3.40.50.300">
    <property type="entry name" value="P-loop containing nucleotide triphosphate hydrolases"/>
    <property type="match status" value="1"/>
</dbReference>
<name>D1AA21_THECD</name>
<keyword evidence="2" id="KW-1003">Cell membrane</keyword>
<evidence type="ECO:0000313" key="8">
    <source>
        <dbReference type="EMBL" id="ACY96957.1"/>
    </source>
</evidence>
<organism evidence="8 9">
    <name type="scientific">Thermomonospora curvata (strain ATCC 19995 / DSM 43183 / JCM 3096 / KCTC 9072 / NBRC 15933 / NCIMB 10081 / Henssen B9)</name>
    <dbReference type="NCBI Taxonomy" id="471852"/>
    <lineage>
        <taxon>Bacteria</taxon>
        <taxon>Bacillati</taxon>
        <taxon>Actinomycetota</taxon>
        <taxon>Actinomycetes</taxon>
        <taxon>Streptosporangiales</taxon>
        <taxon>Thermomonosporaceae</taxon>
        <taxon>Thermomonospora</taxon>
    </lineage>
</organism>
<dbReference type="AlphaFoldDB" id="D1AA21"/>
<evidence type="ECO:0000256" key="5">
    <source>
        <dbReference type="ARBA" id="ARBA00022967"/>
    </source>
</evidence>
<dbReference type="RefSeq" id="WP_012851741.1">
    <property type="nucleotide sequence ID" value="NC_013510.1"/>
</dbReference>
<accession>D1AA21</accession>
<evidence type="ECO:0000256" key="1">
    <source>
        <dbReference type="ARBA" id="ARBA00022448"/>
    </source>
</evidence>
<dbReference type="InterPro" id="IPR003593">
    <property type="entry name" value="AAA+_ATPase"/>
</dbReference>
<dbReference type="EMBL" id="CP001738">
    <property type="protein sequence ID" value="ACY96957.1"/>
    <property type="molecule type" value="Genomic_DNA"/>
</dbReference>
<gene>
    <name evidence="8" type="ordered locus">Tcur_1375</name>
</gene>
<dbReference type="InterPro" id="IPR050166">
    <property type="entry name" value="ABC_transporter_ATP-bind"/>
</dbReference>
<dbReference type="STRING" id="471852.Tcur_1375"/>
<sequence>MTVSDIAPGPLREDARLAVRIRGLNKRFGEQQILRDFDLDLRRGEFLALVGRSGTGKTTLLRILGGLERADSGTLQVAERTSVVFQDARLIAAQRVWKNVVLGQWRAKGARARALESLREVGLEAKADNWPKTLSGGEAQRVALARALFRSPDLLLLDEPFGALDAFTRARAQQLVISLWRTHRPAVVLVTHDIEEAVAMADRVLVLGGGRIRGDIPVRLERPRDITAPDFNTVKRQVLSLLSHLPERSGDSEENEQP</sequence>
<keyword evidence="3" id="KW-0547">Nucleotide-binding</keyword>
<evidence type="ECO:0000313" key="9">
    <source>
        <dbReference type="Proteomes" id="UP000001918"/>
    </source>
</evidence>
<dbReference type="HOGENOM" id="CLU_000604_1_22_11"/>
<protein>
    <submittedName>
        <fullName evidence="8">ABC transporter related protein</fullName>
    </submittedName>
</protein>
<proteinExistence type="predicted"/>
<evidence type="ECO:0000256" key="6">
    <source>
        <dbReference type="ARBA" id="ARBA00023136"/>
    </source>
</evidence>
<evidence type="ECO:0000256" key="2">
    <source>
        <dbReference type="ARBA" id="ARBA00022475"/>
    </source>
</evidence>
<dbReference type="InterPro" id="IPR003439">
    <property type="entry name" value="ABC_transporter-like_ATP-bd"/>
</dbReference>
<dbReference type="SUPFAM" id="SSF52540">
    <property type="entry name" value="P-loop containing nucleoside triphosphate hydrolases"/>
    <property type="match status" value="1"/>
</dbReference>
<evidence type="ECO:0000256" key="3">
    <source>
        <dbReference type="ARBA" id="ARBA00022741"/>
    </source>
</evidence>
<dbReference type="eggNOG" id="COG1116">
    <property type="taxonomic scope" value="Bacteria"/>
</dbReference>
<feature type="domain" description="ABC transporter" evidence="7">
    <location>
        <begin position="19"/>
        <end position="234"/>
    </location>
</feature>
<dbReference type="InterPro" id="IPR017871">
    <property type="entry name" value="ABC_transporter-like_CS"/>
</dbReference>
<keyword evidence="4" id="KW-0067">ATP-binding</keyword>
<dbReference type="OrthoDB" id="3514167at2"/>
<dbReference type="PROSITE" id="PS00211">
    <property type="entry name" value="ABC_TRANSPORTER_1"/>
    <property type="match status" value="1"/>
</dbReference>
<dbReference type="SMART" id="SM00382">
    <property type="entry name" value="AAA"/>
    <property type="match status" value="1"/>
</dbReference>
<evidence type="ECO:0000256" key="4">
    <source>
        <dbReference type="ARBA" id="ARBA00022840"/>
    </source>
</evidence>
<dbReference type="InterPro" id="IPR027417">
    <property type="entry name" value="P-loop_NTPase"/>
</dbReference>